<evidence type="ECO:0000313" key="2">
    <source>
        <dbReference type="EMBL" id="SEF89920.1"/>
    </source>
</evidence>
<feature type="domain" description="DUF7281" evidence="1">
    <location>
        <begin position="94"/>
        <end position="277"/>
    </location>
</feature>
<dbReference type="InterPro" id="IPR036078">
    <property type="entry name" value="Spo11/TopoVI_A_sf"/>
</dbReference>
<dbReference type="Proteomes" id="UP000236745">
    <property type="component" value="Unassembled WGS sequence"/>
</dbReference>
<dbReference type="EMBL" id="FNVQ01000001">
    <property type="protein sequence ID" value="SEF89920.1"/>
    <property type="molecule type" value="Genomic_DNA"/>
</dbReference>
<protein>
    <recommendedName>
        <fullName evidence="1">DUF7281 domain-containing protein</fullName>
    </recommendedName>
</protein>
<sequence length="290" mass="31987">MRREISVIQKALQRADRKVKLTKTWINMHNTLGVGEIVGASLILSTTDRDLLRDWVKNNAGIDPLSNDNLGDSRMDVALQGRDEKLASGSVFGSMIQVARANGGAIDLTTGSATVPPGSLLSVDPDHLKVTRETIILVENGAVMRDWHRLHLPDSLQSALLIYRGHGENAADVLKVLSEGGASNKIGFFDFDPAGLQMGLTAPVDALLIPAHWKSFTDDSPWVRDFNKPSAFWQQGGNLRYLDRQAPETLKPIIEHIREHLLALTQEHLVSHEIPLCILRFSPNFPGEET</sequence>
<dbReference type="SUPFAM" id="SSF56726">
    <property type="entry name" value="DNA topoisomerase IV, alpha subunit"/>
    <property type="match status" value="1"/>
</dbReference>
<reference evidence="2 3" key="1">
    <citation type="submission" date="2016-10" db="EMBL/GenBank/DDBJ databases">
        <authorList>
            <person name="de Groot N.N."/>
        </authorList>
    </citation>
    <scope>NUCLEOTIDE SEQUENCE [LARGE SCALE GENOMIC DNA]</scope>
    <source>
        <strain evidence="2 3">DSM 22012</strain>
    </source>
</reference>
<evidence type="ECO:0000313" key="3">
    <source>
        <dbReference type="Proteomes" id="UP000236745"/>
    </source>
</evidence>
<dbReference type="RefSeq" id="WP_104001775.1">
    <property type="nucleotide sequence ID" value="NZ_FNVQ01000001.1"/>
</dbReference>
<keyword evidence="3" id="KW-1185">Reference proteome</keyword>
<dbReference type="GO" id="GO:0005694">
    <property type="term" value="C:chromosome"/>
    <property type="evidence" value="ECO:0007669"/>
    <property type="project" value="InterPro"/>
</dbReference>
<dbReference type="Pfam" id="PF23947">
    <property type="entry name" value="DUF7281"/>
    <property type="match status" value="1"/>
</dbReference>
<dbReference type="OrthoDB" id="8564671at2"/>
<evidence type="ECO:0000259" key="1">
    <source>
        <dbReference type="Pfam" id="PF23947"/>
    </source>
</evidence>
<name>A0A1H5VRQ9_9GAMM</name>
<accession>A0A1H5VRQ9</accession>
<dbReference type="InterPro" id="IPR055705">
    <property type="entry name" value="DUF7281"/>
</dbReference>
<proteinExistence type="predicted"/>
<gene>
    <name evidence="2" type="ORF">SAMN05444390_101819</name>
</gene>
<dbReference type="GO" id="GO:0003677">
    <property type="term" value="F:DNA binding"/>
    <property type="evidence" value="ECO:0007669"/>
    <property type="project" value="InterPro"/>
</dbReference>
<dbReference type="AlphaFoldDB" id="A0A1H5VRQ9"/>
<organism evidence="2 3">
    <name type="scientific">Marinobacterium lutimaris</name>
    <dbReference type="NCBI Taxonomy" id="568106"/>
    <lineage>
        <taxon>Bacteria</taxon>
        <taxon>Pseudomonadati</taxon>
        <taxon>Pseudomonadota</taxon>
        <taxon>Gammaproteobacteria</taxon>
        <taxon>Oceanospirillales</taxon>
        <taxon>Oceanospirillaceae</taxon>
        <taxon>Marinobacterium</taxon>
    </lineage>
</organism>